<dbReference type="CDD" id="cd03702">
    <property type="entry name" value="IF2_mtIF2_II"/>
    <property type="match status" value="1"/>
</dbReference>
<feature type="binding site" evidence="8">
    <location>
        <begin position="417"/>
        <end position="424"/>
    </location>
    <ligand>
        <name>GTP</name>
        <dbReference type="ChEBI" id="CHEBI:37565"/>
    </ligand>
</feature>
<sequence length="906" mass="100950">MSKVRVHELAKGLNLQSKELINIISGLGVEVKSHMSILEGKDLETVIGHFRKMENKKNENIKNESSKEEKKVDKSEKLEDKKNNFKDNKNFNKDKKEGFNRDNKPFNKDRKEGFNKDNRNSNRDSKDGFNKDNRNFNKDKKEGFNRDNRPFNKDRKEGFNKDNRNSNRDSKDGFNKDNRNFNKDKKEGFNRDNKPFNKDKKPGFNKDNKNFNKDGRNSKDGFNKDRNFGKDKKDFGRKFDDRKKDFLDDVVEVVDPAIEKRDARKTHLQGQEKNKKNKSLNEHKMREDRNPNLILKPAKKKNKANHKTKSDSDLEFESKVENVGEIKIPESITVKDFSESLGVNSAQVISKLIALGIMAGLNQEIDFDCASLIAEEFGKTVVLETPEITDENEILSLDYEDKAEDLVTRPPVVTVMGHVDHGKTSLLDYIRKSKVTSQEAGGITQHIGAYTVNINSNKIVFLDTPGHEAFTAMRSRGAKVTDISILVVAADDGVMPQTIEAINHSKAAGVPIIVAINKIDKDGANPERVKTELADNGLLPEDWGGDVITMPVSAKTGEGIDDLLEMVLMVAEVEELKANPNRMAIGTVIEAQLDKGRGPVATILVQKGTLNSGDMVISGTSTGRIRAMFDDKGKKIKKASPSMPAVILGLSEVPEAGSFIYAVKDEKTARGYAQRIINVQKENMIASGNKVSLDDLFNKIQDGNLKEIKIIVKTDVRGTVDAVKNSLEKLSNEEVKVNIIHGAVGGINESDVMLAAASNAIIIGFNVRPSQGAIDLSRHENVDVRTYRVIYDAIEDIKLAVKGMLAPTFVEEVIGRAEVRATFKVPGIGTVAGVYVLNGKVTRNAKVRLLRDGIILHEGEISSLKRFKDDAKELLTGYEGGLGIANYNDLKESDIIEVYIDKEVER</sequence>
<gene>
    <name evidence="8 12" type="primary">infB</name>
    <name evidence="12" type="ORF">IBJ83_08115</name>
</gene>
<dbReference type="NCBIfam" id="TIGR00231">
    <property type="entry name" value="small_GTP"/>
    <property type="match status" value="1"/>
</dbReference>
<comment type="similarity">
    <text evidence="1 8 9">Belongs to the TRAFAC class translation factor GTPase superfamily. Classic translation factor GTPase family. IF-2 subfamily.</text>
</comment>
<dbReference type="InterPro" id="IPR036925">
    <property type="entry name" value="TIF_IF2_dom3_sf"/>
</dbReference>
<comment type="caution">
    <text evidence="12">The sequence shown here is derived from an EMBL/GenBank/DDBJ whole genome shotgun (WGS) entry which is preliminary data.</text>
</comment>
<evidence type="ECO:0000256" key="6">
    <source>
        <dbReference type="ARBA" id="ARBA00023134"/>
    </source>
</evidence>
<dbReference type="InterPro" id="IPR027417">
    <property type="entry name" value="P-loop_NTPase"/>
</dbReference>
<evidence type="ECO:0000256" key="3">
    <source>
        <dbReference type="ARBA" id="ARBA00022540"/>
    </source>
</evidence>
<dbReference type="Proteomes" id="UP000823123">
    <property type="component" value="Unassembled WGS sequence"/>
</dbReference>
<feature type="region of interest" description="Disordered" evidence="10">
    <location>
        <begin position="261"/>
        <end position="315"/>
    </location>
</feature>
<dbReference type="NCBIfam" id="TIGR00487">
    <property type="entry name" value="IF-2"/>
    <property type="match status" value="1"/>
</dbReference>
<keyword evidence="6 8" id="KW-0342">GTP-binding</keyword>
<dbReference type="Pfam" id="PF00009">
    <property type="entry name" value="GTP_EFTU"/>
    <property type="match status" value="1"/>
</dbReference>
<keyword evidence="5 8" id="KW-0648">Protein biosynthesis</keyword>
<dbReference type="PROSITE" id="PS51722">
    <property type="entry name" value="G_TR_2"/>
    <property type="match status" value="1"/>
</dbReference>
<reference evidence="12 13" key="1">
    <citation type="submission" date="2020-09" db="EMBL/GenBank/DDBJ databases">
        <title>Parvimonas S3374 sp. nov.</title>
        <authorList>
            <person name="Buhl M."/>
        </authorList>
    </citation>
    <scope>NUCLEOTIDE SEQUENCE [LARGE SCALE GENOMIC DNA]</scope>
    <source>
        <strain evidence="12 13">S3374</strain>
    </source>
</reference>
<feature type="compositionally biased region" description="Basic residues" evidence="10">
    <location>
        <begin position="297"/>
        <end position="307"/>
    </location>
</feature>
<dbReference type="InterPro" id="IPR006847">
    <property type="entry name" value="IF2_N"/>
</dbReference>
<evidence type="ECO:0000256" key="10">
    <source>
        <dbReference type="SAM" id="MobiDB-lite"/>
    </source>
</evidence>
<dbReference type="InterPro" id="IPR053905">
    <property type="entry name" value="EF-G-like_DII"/>
</dbReference>
<dbReference type="PROSITE" id="PS01176">
    <property type="entry name" value="IF2"/>
    <property type="match status" value="1"/>
</dbReference>
<dbReference type="InterPro" id="IPR000178">
    <property type="entry name" value="TF_IF2_bacterial-like"/>
</dbReference>
<dbReference type="SUPFAM" id="SSF50447">
    <property type="entry name" value="Translation proteins"/>
    <property type="match status" value="2"/>
</dbReference>
<comment type="subcellular location">
    <subcellularLocation>
        <location evidence="8">Cytoplasm</location>
    </subcellularLocation>
</comment>
<organism evidence="12 13">
    <name type="scientific">Parvimonas parva</name>
    <dbReference type="NCBI Taxonomy" id="2769485"/>
    <lineage>
        <taxon>Bacteria</taxon>
        <taxon>Bacillati</taxon>
        <taxon>Bacillota</taxon>
        <taxon>Tissierellia</taxon>
        <taxon>Tissierellales</taxon>
        <taxon>Peptoniphilaceae</taxon>
        <taxon>Parvimonas</taxon>
    </lineage>
</organism>
<dbReference type="InterPro" id="IPR044145">
    <property type="entry name" value="IF2_II"/>
</dbReference>
<dbReference type="Gene3D" id="3.40.50.10050">
    <property type="entry name" value="Translation initiation factor IF- 2, domain 3"/>
    <property type="match status" value="1"/>
</dbReference>
<dbReference type="EMBL" id="JACVDA010000035">
    <property type="protein sequence ID" value="MBK1469246.1"/>
    <property type="molecule type" value="Genomic_DNA"/>
</dbReference>
<dbReference type="HAMAP" id="MF_00100_B">
    <property type="entry name" value="IF_2_B"/>
    <property type="match status" value="1"/>
</dbReference>
<dbReference type="InterPro" id="IPR023115">
    <property type="entry name" value="TIF_IF2_dom3"/>
</dbReference>
<dbReference type="Gene3D" id="1.10.10.2480">
    <property type="match status" value="1"/>
</dbReference>
<feature type="domain" description="Tr-type G" evidence="11">
    <location>
        <begin position="408"/>
        <end position="577"/>
    </location>
</feature>
<keyword evidence="3 8" id="KW-0396">Initiation factor</keyword>
<evidence type="ECO:0000313" key="12">
    <source>
        <dbReference type="EMBL" id="MBK1469246.1"/>
    </source>
</evidence>
<dbReference type="InterPro" id="IPR015760">
    <property type="entry name" value="TIF_IF2"/>
</dbReference>
<feature type="region of interest" description="Disordered" evidence="10">
    <location>
        <begin position="55"/>
        <end position="237"/>
    </location>
</feature>
<evidence type="ECO:0000259" key="11">
    <source>
        <dbReference type="PROSITE" id="PS51722"/>
    </source>
</evidence>
<evidence type="ECO:0000256" key="5">
    <source>
        <dbReference type="ARBA" id="ARBA00022917"/>
    </source>
</evidence>
<keyword evidence="13" id="KW-1185">Reference proteome</keyword>
<keyword evidence="8" id="KW-0963">Cytoplasm</keyword>
<dbReference type="Gene3D" id="3.40.50.300">
    <property type="entry name" value="P-loop containing nucleotide triphosphate hydrolases"/>
    <property type="match status" value="1"/>
</dbReference>
<evidence type="ECO:0000256" key="1">
    <source>
        <dbReference type="ARBA" id="ARBA00007733"/>
    </source>
</evidence>
<evidence type="ECO:0000256" key="4">
    <source>
        <dbReference type="ARBA" id="ARBA00022741"/>
    </source>
</evidence>
<dbReference type="InterPro" id="IPR005225">
    <property type="entry name" value="Small_GTP-bd"/>
</dbReference>
<feature type="binding site" evidence="8">
    <location>
        <begin position="463"/>
        <end position="467"/>
    </location>
    <ligand>
        <name>GTP</name>
        <dbReference type="ChEBI" id="CHEBI:37565"/>
    </ligand>
</feature>
<evidence type="ECO:0000313" key="13">
    <source>
        <dbReference type="Proteomes" id="UP000823123"/>
    </source>
</evidence>
<dbReference type="InterPro" id="IPR000795">
    <property type="entry name" value="T_Tr_GTP-bd_dom"/>
</dbReference>
<dbReference type="CDD" id="cd01887">
    <property type="entry name" value="IF2_eIF5B"/>
    <property type="match status" value="1"/>
</dbReference>
<accession>A0ABS1CB25</accession>
<dbReference type="SUPFAM" id="SSF52540">
    <property type="entry name" value="P-loop containing nucleoside triphosphate hydrolases"/>
    <property type="match status" value="1"/>
</dbReference>
<dbReference type="RefSeq" id="WP_156435977.1">
    <property type="nucleotide sequence ID" value="NZ_JACVDA010000035.1"/>
</dbReference>
<dbReference type="PANTHER" id="PTHR43381:SF5">
    <property type="entry name" value="TR-TYPE G DOMAIN-CONTAINING PROTEIN"/>
    <property type="match status" value="1"/>
</dbReference>
<dbReference type="Gene3D" id="2.40.30.10">
    <property type="entry name" value="Translation factors"/>
    <property type="match status" value="2"/>
</dbReference>
<dbReference type="CDD" id="cd03692">
    <property type="entry name" value="mtIF2_IVc"/>
    <property type="match status" value="1"/>
</dbReference>
<dbReference type="Pfam" id="PF22042">
    <property type="entry name" value="EF-G_D2"/>
    <property type="match status" value="1"/>
</dbReference>
<dbReference type="GO" id="GO:0003743">
    <property type="term" value="F:translation initiation factor activity"/>
    <property type="evidence" value="ECO:0007669"/>
    <property type="project" value="UniProtKB-KW"/>
</dbReference>
<dbReference type="PANTHER" id="PTHR43381">
    <property type="entry name" value="TRANSLATION INITIATION FACTOR IF-2-RELATED"/>
    <property type="match status" value="1"/>
</dbReference>
<name>A0ABS1CB25_9FIRM</name>
<comment type="function">
    <text evidence="7 8 9">One of the essential components for the initiation of protein synthesis. Protects formylmethionyl-tRNA from spontaneous hydrolysis and promotes its binding to the 30S ribosomal subunits. Also involved in the hydrolysis of GTP during the formation of the 70S ribosomal complex.</text>
</comment>
<evidence type="ECO:0000256" key="7">
    <source>
        <dbReference type="ARBA" id="ARBA00025162"/>
    </source>
</evidence>
<proteinExistence type="inferred from homology"/>
<evidence type="ECO:0000256" key="8">
    <source>
        <dbReference type="HAMAP-Rule" id="MF_00100"/>
    </source>
</evidence>
<feature type="compositionally biased region" description="Basic and acidic residues" evidence="10">
    <location>
        <begin position="270"/>
        <end position="290"/>
    </location>
</feature>
<protein>
    <recommendedName>
        <fullName evidence="2 8">Translation initiation factor IF-2</fullName>
    </recommendedName>
</protein>
<dbReference type="Pfam" id="PF11987">
    <property type="entry name" value="IF-2"/>
    <property type="match status" value="1"/>
</dbReference>
<dbReference type="Pfam" id="PF04760">
    <property type="entry name" value="IF2_N"/>
    <property type="match status" value="2"/>
</dbReference>
<feature type="region of interest" description="G-domain" evidence="8">
    <location>
        <begin position="411"/>
        <end position="559"/>
    </location>
</feature>
<dbReference type="SUPFAM" id="SSF52156">
    <property type="entry name" value="Initiation factor IF2/eIF5b, domain 3"/>
    <property type="match status" value="1"/>
</dbReference>
<keyword evidence="4 8" id="KW-0547">Nucleotide-binding</keyword>
<feature type="binding site" evidence="8">
    <location>
        <begin position="517"/>
        <end position="520"/>
    </location>
    <ligand>
        <name>GTP</name>
        <dbReference type="ChEBI" id="CHEBI:37565"/>
    </ligand>
</feature>
<dbReference type="InterPro" id="IPR009000">
    <property type="entry name" value="Transl_B-barrel_sf"/>
</dbReference>
<evidence type="ECO:0000256" key="2">
    <source>
        <dbReference type="ARBA" id="ARBA00020675"/>
    </source>
</evidence>
<evidence type="ECO:0000256" key="9">
    <source>
        <dbReference type="RuleBase" id="RU000644"/>
    </source>
</evidence>